<gene>
    <name evidence="1" type="ORF">M2280_003797</name>
</gene>
<accession>A0ABT6ME42</accession>
<reference evidence="1 2" key="1">
    <citation type="submission" date="2023-04" db="EMBL/GenBank/DDBJ databases">
        <title>Forest soil microbial communities from Buena Vista Peninsula, Colon Province, Panama.</title>
        <authorList>
            <person name="Bouskill N."/>
        </authorList>
    </citation>
    <scope>NUCLEOTIDE SEQUENCE [LARGE SCALE GENOMIC DNA]</scope>
    <source>
        <strain evidence="1 2">CFH S0262</strain>
    </source>
</reference>
<comment type="caution">
    <text evidence="1">The sequence shown here is derived from an EMBL/GenBank/DDBJ whole genome shotgun (WGS) entry which is preliminary data.</text>
</comment>
<keyword evidence="2" id="KW-1185">Reference proteome</keyword>
<evidence type="ECO:0000313" key="2">
    <source>
        <dbReference type="Proteomes" id="UP001160334"/>
    </source>
</evidence>
<sequence length="171" mass="18876">MDLVVTSDTGAVGDVYTLADELRQARETFLAATPSTSGTLLLCLRCLPAHLRRRSFTRFERTEPTLLVDLCVTEEAVRGLTAAQQREMLGVLLQEWLGKAFRSRSAPWTPQQRAELREAAARTLASLGWLDRARARAAVMLRAGRSLDDVAEASGLDLDEVENLFVELTSS</sequence>
<name>A0ABT6ME42_9NOCA</name>
<dbReference type="EMBL" id="JARXVC010000010">
    <property type="protein sequence ID" value="MDH6282566.1"/>
    <property type="molecule type" value="Genomic_DNA"/>
</dbReference>
<evidence type="ECO:0000313" key="1">
    <source>
        <dbReference type="EMBL" id="MDH6282566.1"/>
    </source>
</evidence>
<organism evidence="1 2">
    <name type="scientific">Prescottella agglutinans</name>
    <dbReference type="NCBI Taxonomy" id="1644129"/>
    <lineage>
        <taxon>Bacteria</taxon>
        <taxon>Bacillati</taxon>
        <taxon>Actinomycetota</taxon>
        <taxon>Actinomycetes</taxon>
        <taxon>Mycobacteriales</taxon>
        <taxon>Nocardiaceae</taxon>
        <taxon>Prescottella</taxon>
    </lineage>
</organism>
<dbReference type="RefSeq" id="WP_280761864.1">
    <property type="nucleotide sequence ID" value="NZ_JARXVC010000010.1"/>
</dbReference>
<protein>
    <submittedName>
        <fullName evidence="1">Uncharacterized protein</fullName>
    </submittedName>
</protein>
<dbReference type="Proteomes" id="UP001160334">
    <property type="component" value="Unassembled WGS sequence"/>
</dbReference>
<proteinExistence type="predicted"/>